<name>A0A1Y6CQ20_9PROT</name>
<dbReference type="InterPro" id="IPR008311">
    <property type="entry name" value="UCP028101"/>
</dbReference>
<sequence>MAPFALSRRRLLGLAAGAAAAPLLSPRAARAETRSGRLYLSCCAADDGQCFTGAFTADGRLAYRVPLPERGHSLAVSPDGSRAVQFSRRPGSFAVVFDPRDGRLVETLACRDDRRFNGHGAFAPDGRLVYLSENDFVAERGVLGVYDARDGFRRVAELPSHGIGPHELRLMPDGTTLAVCNGGIQTRPDLPRIKLNIPTMEPSLAYLDRRDGRLLGKVHLPAELHLASIRHLAVRADGLVAFAMQYQGPRGDLVPLVATHAAGARAPRLFEAPEAALRALEGYVGSATLDASGEFLAVSSPRGGAIQVWEVESARPVFTAAIADGCGIAATGAAGGFLASSGVGGTFLLEAVAGRCRPVASPALEALHWDHHIVPAAA</sequence>
<evidence type="ECO:0000313" key="2">
    <source>
        <dbReference type="Proteomes" id="UP000192917"/>
    </source>
</evidence>
<protein>
    <recommendedName>
        <fullName evidence="3">DUF1513 domain-containing protein</fullName>
    </recommendedName>
</protein>
<dbReference type="STRING" id="560819.SAMN05428998_14337"/>
<gene>
    <name evidence="1" type="ORF">SAMN05428998_14337</name>
</gene>
<reference evidence="1 2" key="1">
    <citation type="submission" date="2017-04" db="EMBL/GenBank/DDBJ databases">
        <authorList>
            <person name="Afonso C.L."/>
            <person name="Miller P.J."/>
            <person name="Scott M.A."/>
            <person name="Spackman E."/>
            <person name="Goraichik I."/>
            <person name="Dimitrov K.M."/>
            <person name="Suarez D.L."/>
            <person name="Swayne D.E."/>
        </authorList>
    </citation>
    <scope>NUCLEOTIDE SEQUENCE [LARGE SCALE GENOMIC DNA]</scope>
    <source>
        <strain evidence="1 2">USBA 355</strain>
    </source>
</reference>
<dbReference type="SUPFAM" id="SSF50969">
    <property type="entry name" value="YVTN repeat-like/Quinoprotein amine dehydrogenase"/>
    <property type="match status" value="1"/>
</dbReference>
<dbReference type="InterPro" id="IPR015943">
    <property type="entry name" value="WD40/YVTN_repeat-like_dom_sf"/>
</dbReference>
<proteinExistence type="predicted"/>
<dbReference type="Pfam" id="PF07433">
    <property type="entry name" value="DUF1513"/>
    <property type="match status" value="1"/>
</dbReference>
<evidence type="ECO:0008006" key="3">
    <source>
        <dbReference type="Google" id="ProtNLM"/>
    </source>
</evidence>
<dbReference type="InterPro" id="IPR011044">
    <property type="entry name" value="Quino_amine_DH_bsu"/>
</dbReference>
<accession>A0A1Y6CQ20</accession>
<dbReference type="PROSITE" id="PS51318">
    <property type="entry name" value="TAT"/>
    <property type="match status" value="1"/>
</dbReference>
<evidence type="ECO:0000313" key="1">
    <source>
        <dbReference type="EMBL" id="SMF81382.1"/>
    </source>
</evidence>
<dbReference type="Proteomes" id="UP000192917">
    <property type="component" value="Unassembled WGS sequence"/>
</dbReference>
<dbReference type="AlphaFoldDB" id="A0A1Y6CQ20"/>
<dbReference type="EMBL" id="FWZX01000043">
    <property type="protein sequence ID" value="SMF81382.1"/>
    <property type="molecule type" value="Genomic_DNA"/>
</dbReference>
<dbReference type="Gene3D" id="2.130.10.10">
    <property type="entry name" value="YVTN repeat-like/Quinoprotein amine dehydrogenase"/>
    <property type="match status" value="1"/>
</dbReference>
<dbReference type="RefSeq" id="WP_085126672.1">
    <property type="nucleotide sequence ID" value="NZ_FWZX01000043.1"/>
</dbReference>
<keyword evidence="2" id="KW-1185">Reference proteome</keyword>
<dbReference type="InterPro" id="IPR006311">
    <property type="entry name" value="TAT_signal"/>
</dbReference>
<dbReference type="PIRSF" id="PIRSF028101">
    <property type="entry name" value="UCP028101"/>
    <property type="match status" value="1"/>
</dbReference>
<organism evidence="1 2">
    <name type="scientific">Tistlia consotensis USBA 355</name>
    <dbReference type="NCBI Taxonomy" id="560819"/>
    <lineage>
        <taxon>Bacteria</taxon>
        <taxon>Pseudomonadati</taxon>
        <taxon>Pseudomonadota</taxon>
        <taxon>Alphaproteobacteria</taxon>
        <taxon>Rhodospirillales</taxon>
        <taxon>Rhodovibrionaceae</taxon>
        <taxon>Tistlia</taxon>
    </lineage>
</organism>